<reference evidence="1 2" key="1">
    <citation type="submission" date="2018-06" db="EMBL/GenBank/DDBJ databases">
        <authorList>
            <consortium name="Pathogen Informatics"/>
            <person name="Doyle S."/>
        </authorList>
    </citation>
    <scope>NUCLEOTIDE SEQUENCE [LARGE SCALE GENOMIC DNA]</scope>
    <source>
        <strain evidence="1 2">NCTC11343</strain>
    </source>
</reference>
<evidence type="ECO:0000313" key="2">
    <source>
        <dbReference type="Proteomes" id="UP000251241"/>
    </source>
</evidence>
<gene>
    <name evidence="1" type="ORF">NCTC11343_04459</name>
</gene>
<organism evidence="1 2">
    <name type="scientific">Sphingobacterium multivorum</name>
    <dbReference type="NCBI Taxonomy" id="28454"/>
    <lineage>
        <taxon>Bacteria</taxon>
        <taxon>Pseudomonadati</taxon>
        <taxon>Bacteroidota</taxon>
        <taxon>Sphingobacteriia</taxon>
        <taxon>Sphingobacteriales</taxon>
        <taxon>Sphingobacteriaceae</taxon>
        <taxon>Sphingobacterium</taxon>
    </lineage>
</organism>
<protein>
    <submittedName>
        <fullName evidence="1">Uncharacterized protein</fullName>
    </submittedName>
</protein>
<dbReference type="AlphaFoldDB" id="A0A2X2JK56"/>
<dbReference type="Proteomes" id="UP000251241">
    <property type="component" value="Unassembled WGS sequence"/>
</dbReference>
<accession>A0A2X2JK56</accession>
<sequence length="124" mass="14592">MSTLTRINAYMHLKKHIRMNVIADLDMSIFYFKKRPLIVMDLSNEKIYFNDSGLEWLRSEKQIVQPVQWTRSKYLPSKNWAGIAVHNVKNDLIIQLIDEFYLATCEMLSINPISKENSSDKIKL</sequence>
<name>A0A2X2JK56_SPHMU</name>
<proteinExistence type="predicted"/>
<dbReference type="EMBL" id="UAUU01000011">
    <property type="protein sequence ID" value="SPZ92411.1"/>
    <property type="molecule type" value="Genomic_DNA"/>
</dbReference>
<evidence type="ECO:0000313" key="1">
    <source>
        <dbReference type="EMBL" id="SPZ92411.1"/>
    </source>
</evidence>